<evidence type="ECO:0000256" key="1">
    <source>
        <dbReference type="ARBA" id="ARBA00005830"/>
    </source>
</evidence>
<name>A0ABM1NJD1_NICVS</name>
<dbReference type="GeneID" id="108569762"/>
<dbReference type="Proteomes" id="UP000695000">
    <property type="component" value="Unplaced"/>
</dbReference>
<evidence type="ECO:0000256" key="3">
    <source>
        <dbReference type="ARBA" id="ARBA00034921"/>
    </source>
</evidence>
<dbReference type="PANTHER" id="PTHR21308">
    <property type="entry name" value="PHYTANOYL-COA ALPHA-HYDROXYLASE"/>
    <property type="match status" value="1"/>
</dbReference>
<proteinExistence type="inferred from homology"/>
<accession>A0ABM1NJD1</accession>
<evidence type="ECO:0000256" key="2">
    <source>
        <dbReference type="ARBA" id="ARBA00034809"/>
    </source>
</evidence>
<evidence type="ECO:0000313" key="5">
    <source>
        <dbReference type="Proteomes" id="UP000695000"/>
    </source>
</evidence>
<gene>
    <name evidence="6" type="primary">LOC108569762</name>
</gene>
<dbReference type="InterPro" id="IPR047128">
    <property type="entry name" value="PhyH"/>
</dbReference>
<evidence type="ECO:0000256" key="4">
    <source>
        <dbReference type="ARBA" id="ARBA00034924"/>
    </source>
</evidence>
<dbReference type="EC" id="1.14.11.18" evidence="2"/>
<dbReference type="SUPFAM" id="SSF51197">
    <property type="entry name" value="Clavaminate synthase-like"/>
    <property type="match status" value="1"/>
</dbReference>
<dbReference type="Pfam" id="PF05721">
    <property type="entry name" value="PhyH"/>
    <property type="match status" value="1"/>
</dbReference>
<dbReference type="RefSeq" id="XP_017786931.1">
    <property type="nucleotide sequence ID" value="XM_017931442.1"/>
</dbReference>
<keyword evidence="5" id="KW-1185">Reference proteome</keyword>
<dbReference type="InterPro" id="IPR008775">
    <property type="entry name" value="Phytyl_CoA_dOase-like"/>
</dbReference>
<comment type="similarity">
    <text evidence="1">Belongs to the PhyH family.</text>
</comment>
<protein>
    <recommendedName>
        <fullName evidence="2">phytanoyl-CoA dioxygenase</fullName>
        <ecNumber evidence="2">1.14.11.18</ecNumber>
    </recommendedName>
    <alternativeName>
        <fullName evidence="3">Phytanic acid oxidase</fullName>
    </alternativeName>
    <alternativeName>
        <fullName evidence="4">Phytanoyl-CoA alpha-hydroxylase</fullName>
    </alternativeName>
</protein>
<dbReference type="PANTHER" id="PTHR21308:SF1">
    <property type="entry name" value="PHYTANOYL-COA DIOXYGENASE, PEROXISOMAL"/>
    <property type="match status" value="1"/>
</dbReference>
<sequence>MARTYKYTVDCGFTETQRIFYEENGYILFKKLVPEGDIDICHQRFLDVCNGKVKVFTVMRDKTLRDKGETRGEYLVNKIQELLEDDVFYDYYAAHPRVVEVIKNIIGPNVTAIHSMLINKPPHSNTQHSTHPIHQDMFYFPFKPADKIVGSWTAMEKINVENGGLYVLPGTHKGPLFPHGNSEDCSNEFYHGVRGFDHLPKLHLTMDKGDALFFHPHLLHGSSPNMSKNFRKAISVHYADSNCTFINTKGTVQERMAMDFEKLVNEKFGVTWDYINFFKMKSRLISGKPGKIQSMDSHL</sequence>
<reference evidence="6" key="1">
    <citation type="submission" date="2025-08" db="UniProtKB">
        <authorList>
            <consortium name="RefSeq"/>
        </authorList>
    </citation>
    <scope>IDENTIFICATION</scope>
    <source>
        <tissue evidence="6">Whole Larva</tissue>
    </source>
</reference>
<dbReference type="Gene3D" id="2.60.120.620">
    <property type="entry name" value="q2cbj1_9rhob like domain"/>
    <property type="match status" value="1"/>
</dbReference>
<organism evidence="5 6">
    <name type="scientific">Nicrophorus vespilloides</name>
    <name type="common">Boreal carrion beetle</name>
    <dbReference type="NCBI Taxonomy" id="110193"/>
    <lineage>
        <taxon>Eukaryota</taxon>
        <taxon>Metazoa</taxon>
        <taxon>Ecdysozoa</taxon>
        <taxon>Arthropoda</taxon>
        <taxon>Hexapoda</taxon>
        <taxon>Insecta</taxon>
        <taxon>Pterygota</taxon>
        <taxon>Neoptera</taxon>
        <taxon>Endopterygota</taxon>
        <taxon>Coleoptera</taxon>
        <taxon>Polyphaga</taxon>
        <taxon>Staphyliniformia</taxon>
        <taxon>Silphidae</taxon>
        <taxon>Nicrophorinae</taxon>
        <taxon>Nicrophorus</taxon>
    </lineage>
</organism>
<evidence type="ECO:0000313" key="6">
    <source>
        <dbReference type="RefSeq" id="XP_017786931.1"/>
    </source>
</evidence>